<dbReference type="Proteomes" id="UP000248584">
    <property type="component" value="Unassembled WGS sequence"/>
</dbReference>
<organism evidence="2 3">
    <name type="scientific">Nonlabens dokdonensis</name>
    <dbReference type="NCBI Taxonomy" id="328515"/>
    <lineage>
        <taxon>Bacteria</taxon>
        <taxon>Pseudomonadati</taxon>
        <taxon>Bacteroidota</taxon>
        <taxon>Flavobacteriia</taxon>
        <taxon>Flavobacteriales</taxon>
        <taxon>Flavobacteriaceae</taxon>
        <taxon>Nonlabens</taxon>
    </lineage>
</organism>
<feature type="chain" id="PRO_5047230693" evidence="1">
    <location>
        <begin position="21"/>
        <end position="349"/>
    </location>
</feature>
<keyword evidence="1" id="KW-0732">Signal</keyword>
<feature type="signal peptide" evidence="1">
    <location>
        <begin position="1"/>
        <end position="20"/>
    </location>
</feature>
<proteinExistence type="predicted"/>
<dbReference type="Gene3D" id="2.180.10.10">
    <property type="entry name" value="RHS repeat-associated core"/>
    <property type="match status" value="1"/>
</dbReference>
<reference evidence="2 3" key="1">
    <citation type="submission" date="2018-06" db="EMBL/GenBank/DDBJ databases">
        <title>Genomic Encyclopedia of Archaeal and Bacterial Type Strains, Phase II (KMG-II): from individual species to whole genera.</title>
        <authorList>
            <person name="Goeker M."/>
        </authorList>
    </citation>
    <scope>NUCLEOTIDE SEQUENCE [LARGE SCALE GENOMIC DNA]</scope>
    <source>
        <strain evidence="2 3">DSM 17205</strain>
    </source>
</reference>
<protein>
    <submittedName>
        <fullName evidence="2">Uncharacterized protein</fullName>
    </submittedName>
</protein>
<dbReference type="RefSeq" id="WP_146250793.1">
    <property type="nucleotide sequence ID" value="NZ_QKZR01000003.1"/>
</dbReference>
<evidence type="ECO:0000256" key="1">
    <source>
        <dbReference type="SAM" id="SignalP"/>
    </source>
</evidence>
<name>A0ABX5PX95_9FLAO</name>
<gene>
    <name evidence="2" type="ORF">LX97_02164</name>
</gene>
<accession>A0ABX5PX95</accession>
<evidence type="ECO:0000313" key="2">
    <source>
        <dbReference type="EMBL" id="PZX39807.1"/>
    </source>
</evidence>
<dbReference type="EMBL" id="QKZR01000003">
    <property type="protein sequence ID" value="PZX39807.1"/>
    <property type="molecule type" value="Genomic_DNA"/>
</dbReference>
<sequence length="349" mass="40187">MKSLNIVLIFLLSLTHVTHAQMKHDWKNAPLNPLNPTSASRYDSQTLIKGDVVMVNDFCYDKDHMILDPMLFNDEKSAKQYNGVYQKKNKKGQVVEETIYYKGKKDKTRYSYNKKGLLSKMEAVATEGTTSTYTYDGKNRIIKNVTVYNGDRITTKYTYEKDNDLLVINEMEYAPGDVLKNHLIYTYHNGLIVALESAGKVKSSFGYQFDKNGNWINQFEYENWLDDNGKWVKIGADEEDPYIIEQNIVYRNQLKNIDTKKAVVKRFSYRRYELILKAGETEIHFPSSKVGNDIIIYNPFEKEYFLASNASTLLNSDGANKSVPIKSQGKVNSILKHQNKTLVNGRIIE</sequence>
<comment type="caution">
    <text evidence="2">The sequence shown here is derived from an EMBL/GenBank/DDBJ whole genome shotgun (WGS) entry which is preliminary data.</text>
</comment>
<keyword evidence="3" id="KW-1185">Reference proteome</keyword>
<evidence type="ECO:0000313" key="3">
    <source>
        <dbReference type="Proteomes" id="UP000248584"/>
    </source>
</evidence>